<organism evidence="1 2">
    <name type="scientific">Bacteroides fragilis</name>
    <dbReference type="NCBI Taxonomy" id="817"/>
    <lineage>
        <taxon>Bacteria</taxon>
        <taxon>Pseudomonadati</taxon>
        <taxon>Bacteroidota</taxon>
        <taxon>Bacteroidia</taxon>
        <taxon>Bacteroidales</taxon>
        <taxon>Bacteroidaceae</taxon>
        <taxon>Bacteroides</taxon>
    </lineage>
</organism>
<dbReference type="Gene3D" id="3.90.550.10">
    <property type="entry name" value="Spore Coat Polysaccharide Biosynthesis Protein SpsA, Chain A"/>
    <property type="match status" value="1"/>
</dbReference>
<reference evidence="1" key="1">
    <citation type="submission" date="2022-12" db="EMBL/GenBank/DDBJ databases">
        <title>Development of a Multilocus Sequence Typing Scheme for Bacteroides fragilis Based on Whole Genome Sequencing Data and Clinical Application.</title>
        <authorList>
            <person name="Nielsen F.D."/>
            <person name="Justesen U.S."/>
        </authorList>
    </citation>
    <scope>NUCLEOTIDE SEQUENCE</scope>
    <source>
        <strain evidence="1">BF_BC_VIB_DK_2012_57</strain>
    </source>
</reference>
<dbReference type="EMBL" id="JAPUAV010000015">
    <property type="protein sequence ID" value="MCZ2573232.1"/>
    <property type="molecule type" value="Genomic_DNA"/>
</dbReference>
<dbReference type="PANTHER" id="PTHR43179">
    <property type="entry name" value="RHAMNOSYLTRANSFERASE WBBL"/>
    <property type="match status" value="1"/>
</dbReference>
<dbReference type="Pfam" id="PF13641">
    <property type="entry name" value="Glyco_tranf_2_3"/>
    <property type="match status" value="1"/>
</dbReference>
<dbReference type="Proteomes" id="UP001078742">
    <property type="component" value="Unassembled WGS sequence"/>
</dbReference>
<name>A0A9Q4IUR6_BACFG</name>
<protein>
    <submittedName>
        <fullName evidence="1">Glycosyltransferase</fullName>
        <ecNumber evidence="1">2.4.-.-</ecNumber>
    </submittedName>
</protein>
<dbReference type="AlphaFoldDB" id="A0A9Q4IUR6"/>
<accession>A0A9Q4IUR6</accession>
<gene>
    <name evidence="1" type="ORF">O1420_17820</name>
</gene>
<dbReference type="PANTHER" id="PTHR43179:SF7">
    <property type="entry name" value="RHAMNOSYLTRANSFERASE WBBL"/>
    <property type="match status" value="1"/>
</dbReference>
<evidence type="ECO:0000313" key="1">
    <source>
        <dbReference type="EMBL" id="MCZ2573232.1"/>
    </source>
</evidence>
<sequence length="286" mass="33703">MPTIAVLITCFNRKEKTLSCLKDIYAQEKEQNVTLDVFIIDGGSSDDTPNNIHKEYPQVNIQVVPGLYWAGGMRKAWYEAIKRKDYDYFWLVNDDTHIFPNCLTELLKADRYTIEQYKKQGIYIGATQDEHNKKTTYGGHKLQKWGKTNAIMLQPHNGIYQICELGNANIMFIPRIVYHKIGGFCDKYTHGIADYDYTLRATRAGIPVLLLPNYAGICNDDHKNSWNWKLPLKKRIDFLYSPKGFAYKEYLYYIHEFFPKYYYIEICKLWLRTLFPAIWNKIKTKR</sequence>
<comment type="caution">
    <text evidence="1">The sequence shown here is derived from an EMBL/GenBank/DDBJ whole genome shotgun (WGS) entry which is preliminary data.</text>
</comment>
<keyword evidence="1" id="KW-0328">Glycosyltransferase</keyword>
<keyword evidence="1" id="KW-0808">Transferase</keyword>
<dbReference type="SUPFAM" id="SSF53448">
    <property type="entry name" value="Nucleotide-diphospho-sugar transferases"/>
    <property type="match status" value="1"/>
</dbReference>
<dbReference type="InterPro" id="IPR029044">
    <property type="entry name" value="Nucleotide-diphossugar_trans"/>
</dbReference>
<proteinExistence type="predicted"/>
<dbReference type="EC" id="2.4.-.-" evidence="1"/>
<dbReference type="GO" id="GO:0016757">
    <property type="term" value="F:glycosyltransferase activity"/>
    <property type="evidence" value="ECO:0007669"/>
    <property type="project" value="UniProtKB-KW"/>
</dbReference>
<evidence type="ECO:0000313" key="2">
    <source>
        <dbReference type="Proteomes" id="UP001078742"/>
    </source>
</evidence>
<dbReference type="RefSeq" id="WP_011203012.1">
    <property type="nucleotide sequence ID" value="NZ_JADNHE010000002.1"/>
</dbReference>